<feature type="transmembrane region" description="Helical" evidence="1">
    <location>
        <begin position="200"/>
        <end position="221"/>
    </location>
</feature>
<evidence type="ECO:0000313" key="2">
    <source>
        <dbReference type="EMBL" id="CAH0395811.1"/>
    </source>
</evidence>
<evidence type="ECO:0000256" key="1">
    <source>
        <dbReference type="SAM" id="Phobius"/>
    </source>
</evidence>
<name>A0A9P0AM76_BEMTA</name>
<keyword evidence="1" id="KW-0472">Membrane</keyword>
<gene>
    <name evidence="2" type="ORF">BEMITA_LOCUS13951</name>
</gene>
<evidence type="ECO:0008006" key="4">
    <source>
        <dbReference type="Google" id="ProtNLM"/>
    </source>
</evidence>
<dbReference type="AlphaFoldDB" id="A0A9P0AM76"/>
<reference evidence="2" key="1">
    <citation type="submission" date="2021-12" db="EMBL/GenBank/DDBJ databases">
        <authorList>
            <person name="King R."/>
        </authorList>
    </citation>
    <scope>NUCLEOTIDE SEQUENCE</scope>
</reference>
<organism evidence="2 3">
    <name type="scientific">Bemisia tabaci</name>
    <name type="common">Sweetpotato whitefly</name>
    <name type="synonym">Aleurodes tabaci</name>
    <dbReference type="NCBI Taxonomy" id="7038"/>
    <lineage>
        <taxon>Eukaryota</taxon>
        <taxon>Metazoa</taxon>
        <taxon>Ecdysozoa</taxon>
        <taxon>Arthropoda</taxon>
        <taxon>Hexapoda</taxon>
        <taxon>Insecta</taxon>
        <taxon>Pterygota</taxon>
        <taxon>Neoptera</taxon>
        <taxon>Paraneoptera</taxon>
        <taxon>Hemiptera</taxon>
        <taxon>Sternorrhyncha</taxon>
        <taxon>Aleyrodoidea</taxon>
        <taxon>Aleyrodidae</taxon>
        <taxon>Aleyrodinae</taxon>
        <taxon>Bemisia</taxon>
    </lineage>
</organism>
<keyword evidence="3" id="KW-1185">Reference proteome</keyword>
<dbReference type="Proteomes" id="UP001152759">
    <property type="component" value="Chromosome 9"/>
</dbReference>
<proteinExistence type="predicted"/>
<sequence length="226" mass="24731">MLRMQLNMGAAGFAVNFRNIIVREWMVLLVFACFRELSGGLAMPDDLPKLLGSAGHPTAELPPLNFPEPSDEGFRAAGNGLESPHKALRAPVLSPLTEILRARGSEARLNDTLARFPMQDILFRLNNLTGTPESRHQDYAVQSSSRLVSSLSRTDSMRPRAGAVIEEKDEGMETAELSAKIQATLAKEEDQLIVEPTKSAAGFVLVVVVVSVASYVALFVWRKILE</sequence>
<accession>A0A9P0AM76</accession>
<keyword evidence="1" id="KW-1133">Transmembrane helix</keyword>
<dbReference type="EMBL" id="OU963870">
    <property type="protein sequence ID" value="CAH0395811.1"/>
    <property type="molecule type" value="Genomic_DNA"/>
</dbReference>
<evidence type="ECO:0000313" key="3">
    <source>
        <dbReference type="Proteomes" id="UP001152759"/>
    </source>
</evidence>
<protein>
    <recommendedName>
        <fullName evidence="4">Transmembrane protein</fullName>
    </recommendedName>
</protein>
<keyword evidence="1" id="KW-0812">Transmembrane</keyword>